<name>A0ABT6YC59_9BACT</name>
<dbReference type="Proteomes" id="UP001236507">
    <property type="component" value="Unassembled WGS sequence"/>
</dbReference>
<evidence type="ECO:0000313" key="9">
    <source>
        <dbReference type="EMBL" id="MDI9861170.1"/>
    </source>
</evidence>
<evidence type="ECO:0000256" key="4">
    <source>
        <dbReference type="SAM" id="SignalP"/>
    </source>
</evidence>
<dbReference type="Pfam" id="PF25788">
    <property type="entry name" value="Ig_Rha78A_N"/>
    <property type="match status" value="1"/>
</dbReference>
<keyword evidence="10" id="KW-1185">Reference proteome</keyword>
<feature type="domain" description="Alpha-L-rhamnosidase six-hairpin glycosidase" evidence="7">
    <location>
        <begin position="483"/>
        <end position="816"/>
    </location>
</feature>
<evidence type="ECO:0000256" key="1">
    <source>
        <dbReference type="ARBA" id="ARBA00001445"/>
    </source>
</evidence>
<evidence type="ECO:0000259" key="6">
    <source>
        <dbReference type="Pfam" id="PF08531"/>
    </source>
</evidence>
<evidence type="ECO:0000313" key="10">
    <source>
        <dbReference type="Proteomes" id="UP001236507"/>
    </source>
</evidence>
<dbReference type="GO" id="GO:0016787">
    <property type="term" value="F:hydrolase activity"/>
    <property type="evidence" value="ECO:0007669"/>
    <property type="project" value="UniProtKB-KW"/>
</dbReference>
<evidence type="ECO:0000259" key="7">
    <source>
        <dbReference type="Pfam" id="PF17389"/>
    </source>
</evidence>
<dbReference type="InterPro" id="IPR008902">
    <property type="entry name" value="Rhamnosid_concanavalin"/>
</dbReference>
<protein>
    <recommendedName>
        <fullName evidence="2">alpha-L-rhamnosidase</fullName>
        <ecNumber evidence="2">3.2.1.40</ecNumber>
    </recommendedName>
</protein>
<dbReference type="InterPro" id="IPR035398">
    <property type="entry name" value="Bac_rhamnosid_C"/>
</dbReference>
<dbReference type="InterPro" id="IPR012341">
    <property type="entry name" value="6hp_glycosidase-like_sf"/>
</dbReference>
<feature type="domain" description="Alpha-L-rhamnosidase C-terminal" evidence="8">
    <location>
        <begin position="820"/>
        <end position="896"/>
    </location>
</feature>
<accession>A0ABT6YC59</accession>
<dbReference type="Gene3D" id="1.50.10.10">
    <property type="match status" value="1"/>
</dbReference>
<dbReference type="PANTHER" id="PTHR33307:SF11">
    <property type="entry name" value="ALPHA-L-RHAMNOSIDASE"/>
    <property type="match status" value="1"/>
</dbReference>
<dbReference type="Gene3D" id="2.60.420.10">
    <property type="entry name" value="Maltose phosphorylase, domain 3"/>
    <property type="match status" value="1"/>
</dbReference>
<evidence type="ECO:0000259" key="8">
    <source>
        <dbReference type="Pfam" id="PF17390"/>
    </source>
</evidence>
<feature type="signal peptide" evidence="4">
    <location>
        <begin position="1"/>
        <end position="30"/>
    </location>
</feature>
<dbReference type="PIRSF" id="PIRSF010631">
    <property type="entry name" value="A-rhamnsds"/>
    <property type="match status" value="1"/>
</dbReference>
<organism evidence="9 10">
    <name type="scientific">Flectobacillus roseus</name>
    <dbReference type="NCBI Taxonomy" id="502259"/>
    <lineage>
        <taxon>Bacteria</taxon>
        <taxon>Pseudomonadati</taxon>
        <taxon>Bacteroidota</taxon>
        <taxon>Cytophagia</taxon>
        <taxon>Cytophagales</taxon>
        <taxon>Flectobacillaceae</taxon>
        <taxon>Flectobacillus</taxon>
    </lineage>
</organism>
<feature type="domain" description="Alpha-L-rhamnosidase concanavalin-like" evidence="5">
    <location>
        <begin position="374"/>
        <end position="468"/>
    </location>
</feature>
<dbReference type="InterPro" id="IPR013737">
    <property type="entry name" value="Bac_rhamnosid_N"/>
</dbReference>
<evidence type="ECO:0000259" key="5">
    <source>
        <dbReference type="Pfam" id="PF05592"/>
    </source>
</evidence>
<dbReference type="Pfam" id="PF08531">
    <property type="entry name" value="Bac_rhamnosid_N"/>
    <property type="match status" value="1"/>
</dbReference>
<dbReference type="Pfam" id="PF17390">
    <property type="entry name" value="Bac_rhamnosid_C"/>
    <property type="match status" value="1"/>
</dbReference>
<gene>
    <name evidence="9" type="ORF">QM524_18275</name>
</gene>
<dbReference type="SUPFAM" id="SSF48208">
    <property type="entry name" value="Six-hairpin glycosidases"/>
    <property type="match status" value="1"/>
</dbReference>
<comment type="caution">
    <text evidence="9">The sequence shown here is derived from an EMBL/GenBank/DDBJ whole genome shotgun (WGS) entry which is preliminary data.</text>
</comment>
<dbReference type="Pfam" id="PF17389">
    <property type="entry name" value="Bac_rhamnosid6H"/>
    <property type="match status" value="1"/>
</dbReference>
<feature type="chain" id="PRO_5047531512" description="alpha-L-rhamnosidase" evidence="4">
    <location>
        <begin position="31"/>
        <end position="922"/>
    </location>
</feature>
<dbReference type="Gene3D" id="2.60.120.260">
    <property type="entry name" value="Galactose-binding domain-like"/>
    <property type="match status" value="2"/>
</dbReference>
<feature type="domain" description="Bacterial alpha-L-rhamnosidase N-terminal" evidence="6">
    <location>
        <begin position="194"/>
        <end position="365"/>
    </location>
</feature>
<dbReference type="EC" id="3.2.1.40" evidence="2"/>
<reference evidence="9 10" key="1">
    <citation type="submission" date="2023-05" db="EMBL/GenBank/DDBJ databases">
        <title>Novel species of genus Flectobacillus isolated from stream in China.</title>
        <authorList>
            <person name="Lu H."/>
        </authorList>
    </citation>
    <scope>NUCLEOTIDE SEQUENCE [LARGE SCALE GENOMIC DNA]</scope>
    <source>
        <strain evidence="9 10">KCTC 42575</strain>
    </source>
</reference>
<evidence type="ECO:0000256" key="3">
    <source>
        <dbReference type="ARBA" id="ARBA00022801"/>
    </source>
</evidence>
<dbReference type="RefSeq" id="WP_283345661.1">
    <property type="nucleotide sequence ID" value="NZ_JASHIF010000018.1"/>
</dbReference>
<dbReference type="EMBL" id="JASHIF010000018">
    <property type="protein sequence ID" value="MDI9861170.1"/>
    <property type="molecule type" value="Genomic_DNA"/>
</dbReference>
<dbReference type="InterPro" id="IPR013783">
    <property type="entry name" value="Ig-like_fold"/>
</dbReference>
<dbReference type="InterPro" id="IPR016007">
    <property type="entry name" value="Alpha_rhamnosid"/>
</dbReference>
<dbReference type="InterPro" id="IPR008928">
    <property type="entry name" value="6-hairpin_glycosidase_sf"/>
</dbReference>
<dbReference type="InterPro" id="IPR035396">
    <property type="entry name" value="Bac_rhamnosid6H"/>
</dbReference>
<proteinExistence type="predicted"/>
<keyword evidence="4" id="KW-0732">Signal</keyword>
<keyword evidence="3 9" id="KW-0378">Hydrolase</keyword>
<sequence>MKNPKLNYKTLKFFLLCLLQILCLSFRSNAQNLSLYDLRCEYLQNPIGIDIRKPRLSWKIQSGGYNVKQTSYQILVADSPELLQPNKANIWDSGKISSDQSIQVEFDGKTLEATQVYYWKVKVWDNQGRSSAWSEVATWQMGLFTAGDWRNAQWIAYERLADSLVNILPTDGQKDKILKNNILPMFRKDFTVKKKVKRATMFISGLGHFELSLNGKKVGDNFLDAGWTKYDKQVLYVGFDLTKSLQEGKNTVGVMLGNGFYYIPPVKSRYRKLKGMFGLPKMICRLKVEFQDGSEQNLYTDNSWKTAPSPITFSSIYGGEDYNANLEQKGWDMPNFDESLWRNAIVVEGLPRLSPQLTEPVKIMESFQPIQQKQVGSGDWVFDLGQNASGIIELKVKGNKGDTVWVRPSELLNADGTVNQKASGSPYIFSYVLKGEGIETWQPRFSYYGFRYLQVKGAKPESNAKTQVISIKGLHIRNSASTIGQFASSDTLFNQTHQLIDWAIKSNMTSVFTDCPHREKLGWLEQVHLMGSSVRYRYDVAPMFKKAVKDMQLSQLPNGLIPEIAPEYVKFEWGGDMFRDSPEWGSSSIIVPYYMYLWYGDTRVLDEAYPMIQRYLKYLASKAQNHILSQGLGDWYDLGPNPPGVSQLTPIGVTGTAIYYYDLQIAEKIAKILGHGDDAQEYADMAEEVKKAFNQTFYQSETQQYASGSQTANAMALFMNLVEPENRKAVLQHLIDDIQTRNYALTAGDIGYRYVLRVLESEGRSDIIYAMNNRSDVPGYGYQLKKGATALTESWQAGGNSHNHFMLGHLMEWLYSGLAGIRQSERDVAFKETIIAPEVVGELTQAEGSYESPYGKISTLWKKTSKRFTLNVSVPVNTNAKILVDQHLGKTIKQNGKIIPAEKQGNKYLISVGSGNYLFELY</sequence>
<dbReference type="Gene3D" id="2.60.40.10">
    <property type="entry name" value="Immunoglobulins"/>
    <property type="match status" value="1"/>
</dbReference>
<comment type="catalytic activity">
    <reaction evidence="1">
        <text>Hydrolysis of terminal non-reducing alpha-L-rhamnose residues in alpha-L-rhamnosides.</text>
        <dbReference type="EC" id="3.2.1.40"/>
    </reaction>
</comment>
<evidence type="ECO:0000256" key="2">
    <source>
        <dbReference type="ARBA" id="ARBA00012652"/>
    </source>
</evidence>
<dbReference type="PANTHER" id="PTHR33307">
    <property type="entry name" value="ALPHA-RHAMNOSIDASE (EUROFUNG)"/>
    <property type="match status" value="1"/>
</dbReference>
<dbReference type="Pfam" id="PF05592">
    <property type="entry name" value="Bac_rhamnosid"/>
    <property type="match status" value="1"/>
</dbReference>